<dbReference type="GO" id="GO:0016787">
    <property type="term" value="F:hydrolase activity"/>
    <property type="evidence" value="ECO:0007669"/>
    <property type="project" value="UniProtKB-KW"/>
</dbReference>
<dbReference type="SUPFAM" id="SSF56281">
    <property type="entry name" value="Metallo-hydrolase/oxidoreductase"/>
    <property type="match status" value="1"/>
</dbReference>
<reference evidence="3" key="1">
    <citation type="submission" date="2012-06" db="EMBL/GenBank/DDBJ databases">
        <title>Complete sequence of Desulfitobacterium dehalogenans ATCC 51507.</title>
        <authorList>
            <person name="Lucas S."/>
            <person name="Han J."/>
            <person name="Lapidus A."/>
            <person name="Cheng J.-F."/>
            <person name="Goodwin L."/>
            <person name="Pitluck S."/>
            <person name="Peters L."/>
            <person name="Ovchinnikova G."/>
            <person name="Teshima H."/>
            <person name="Detter J.C."/>
            <person name="Han C."/>
            <person name="Tapia R."/>
            <person name="Land M."/>
            <person name="Hauser L."/>
            <person name="Kyrpides N."/>
            <person name="Ivanova N."/>
            <person name="Pagani I."/>
            <person name="Kruse T."/>
            <person name="de Vos W.M."/>
            <person name="Smidt H."/>
            <person name="Woyke T."/>
        </authorList>
    </citation>
    <scope>NUCLEOTIDE SEQUENCE [LARGE SCALE GENOMIC DNA]</scope>
    <source>
        <strain evidence="3">ATCC 51507 / DSM 9161 / JW/IU-DC1</strain>
    </source>
</reference>
<dbReference type="EMBL" id="CP003348">
    <property type="protein sequence ID" value="AFL99886.1"/>
    <property type="molecule type" value="Genomic_DNA"/>
</dbReference>
<proteinExistence type="predicted"/>
<dbReference type="InterPro" id="IPR050855">
    <property type="entry name" value="NDM-1-like"/>
</dbReference>
<dbReference type="Pfam" id="PF00753">
    <property type="entry name" value="Lactamase_B"/>
    <property type="match status" value="1"/>
</dbReference>
<dbReference type="InterPro" id="IPR001279">
    <property type="entry name" value="Metallo-B-lactamas"/>
</dbReference>
<accession>I4A7F2</accession>
<dbReference type="STRING" id="756499.Desde_1468"/>
<evidence type="ECO:0000313" key="2">
    <source>
        <dbReference type="EMBL" id="AFL99886.1"/>
    </source>
</evidence>
<organism evidence="2 3">
    <name type="scientific">Desulfitobacterium dehalogenans (strain ATCC 51507 / DSM 9161 / JW/IU-DC1)</name>
    <dbReference type="NCBI Taxonomy" id="756499"/>
    <lineage>
        <taxon>Bacteria</taxon>
        <taxon>Bacillati</taxon>
        <taxon>Bacillota</taxon>
        <taxon>Clostridia</taxon>
        <taxon>Eubacteriales</taxon>
        <taxon>Desulfitobacteriaceae</taxon>
        <taxon>Desulfitobacterium</taxon>
    </lineage>
</organism>
<dbReference type="PANTHER" id="PTHR42951">
    <property type="entry name" value="METALLO-BETA-LACTAMASE DOMAIN-CONTAINING"/>
    <property type="match status" value="1"/>
</dbReference>
<dbReference type="RefSeq" id="WP_014793376.1">
    <property type="nucleotide sequence ID" value="NC_018017.1"/>
</dbReference>
<evidence type="ECO:0000313" key="3">
    <source>
        <dbReference type="Proteomes" id="UP000006053"/>
    </source>
</evidence>
<gene>
    <name evidence="2" type="ordered locus">Desde_1468</name>
</gene>
<dbReference type="Proteomes" id="UP000006053">
    <property type="component" value="Chromosome"/>
</dbReference>
<reference evidence="2 3" key="2">
    <citation type="journal article" date="2015" name="J. Bacteriol.">
        <title>Genomic, proteomic, and biochemical analysis of the organohalide respiratory pathway in Desulfitobacterium dehalogenans.</title>
        <authorList>
            <person name="Kruse T."/>
            <person name="van de Pas B.A."/>
            <person name="Atteia A."/>
            <person name="Krab K."/>
            <person name="Hagen W.R."/>
            <person name="Goodwin L."/>
            <person name="Chain P."/>
            <person name="Boeren S."/>
            <person name="Maphosa F."/>
            <person name="Schraa G."/>
            <person name="de Vos W.M."/>
            <person name="van der Oost J."/>
            <person name="Smidt H."/>
            <person name="Stams A.J."/>
        </authorList>
    </citation>
    <scope>NUCLEOTIDE SEQUENCE [LARGE SCALE GENOMIC DNA]</scope>
    <source>
        <strain evidence="3">ATCC 51507 / DSM 9161 / JW/IU-DC1</strain>
    </source>
</reference>
<feature type="domain" description="Metallo-beta-lactamase" evidence="1">
    <location>
        <begin position="20"/>
        <end position="217"/>
    </location>
</feature>
<dbReference type="eggNOG" id="COG0491">
    <property type="taxonomic scope" value="Bacteria"/>
</dbReference>
<name>I4A7F2_DESDJ</name>
<evidence type="ECO:0000259" key="1">
    <source>
        <dbReference type="SMART" id="SM00849"/>
    </source>
</evidence>
<keyword evidence="2" id="KW-0378">Hydrolase</keyword>
<dbReference type="SMART" id="SM00849">
    <property type="entry name" value="Lactamase_B"/>
    <property type="match status" value="1"/>
</dbReference>
<dbReference type="Gene3D" id="3.60.15.10">
    <property type="entry name" value="Ribonuclease Z/Hydroxyacylglutathione hydrolase-like"/>
    <property type="match status" value="1"/>
</dbReference>
<dbReference type="KEGG" id="ddh:Desde_1468"/>
<protein>
    <submittedName>
        <fullName evidence="2">Zn-dependent hydrolase, glyoxylase</fullName>
    </submittedName>
</protein>
<dbReference type="AlphaFoldDB" id="I4A7F2"/>
<sequence length="236" mass="27176">MELRQLTDCVFYSMYNKEADRPILEYINGQKYSLMVDSGNSKKHVELFNEAISNFGLRKPNLIAITHWHWDHTFGMNAVEGVTIAHKKTNNKLAEMAKWKWTDSEMKKRLEAKVEIKFADTCIRKEYPLLSEIRVTTSDISFNGNMEIDLGDVVVELHHIESPHSEDCTCIFIPQERVLFIGDAVGVDYYNNCYLDKDKLCSLITAIEEFDFCVMGHAEPVSKLDILNIMGSLLER</sequence>
<keyword evidence="3" id="KW-1185">Reference proteome</keyword>
<dbReference type="OrthoDB" id="9800940at2"/>
<dbReference type="PANTHER" id="PTHR42951:SF4">
    <property type="entry name" value="ACYL-COENZYME A THIOESTERASE MBLAC2"/>
    <property type="match status" value="1"/>
</dbReference>
<dbReference type="HOGENOM" id="CLU_086384_0_0_9"/>
<dbReference type="InterPro" id="IPR036866">
    <property type="entry name" value="RibonucZ/Hydroxyglut_hydro"/>
</dbReference>